<dbReference type="Proteomes" id="UP001611383">
    <property type="component" value="Chromosome"/>
</dbReference>
<evidence type="ECO:0000313" key="2">
    <source>
        <dbReference type="Proteomes" id="UP001611383"/>
    </source>
</evidence>
<keyword evidence="2" id="KW-1185">Reference proteome</keyword>
<protein>
    <submittedName>
        <fullName evidence="1">TIGR02270 family protein</fullName>
    </submittedName>
</protein>
<dbReference type="NCBIfam" id="TIGR02270">
    <property type="entry name" value="TIGR02270 family protein"/>
    <property type="match status" value="1"/>
</dbReference>
<name>A0ABY9X321_9BACT</name>
<dbReference type="EMBL" id="CP043494">
    <property type="protein sequence ID" value="WNG49771.1"/>
    <property type="molecule type" value="Genomic_DNA"/>
</dbReference>
<proteinExistence type="predicted"/>
<evidence type="ECO:0000313" key="1">
    <source>
        <dbReference type="EMBL" id="WNG49771.1"/>
    </source>
</evidence>
<gene>
    <name evidence="1" type="ORF">F0U60_40890</name>
</gene>
<reference evidence="1 2" key="1">
    <citation type="submission" date="2019-08" db="EMBL/GenBank/DDBJ databases">
        <title>Archangium and Cystobacter genomes.</title>
        <authorList>
            <person name="Chen I.-C.K."/>
            <person name="Wielgoss S."/>
        </authorList>
    </citation>
    <scope>NUCLEOTIDE SEQUENCE [LARGE SCALE GENOMIC DNA]</scope>
    <source>
        <strain evidence="1 2">Cbm 6</strain>
    </source>
</reference>
<sequence length="433" mass="46943">MASVMMDVYEEHLDEAAFLWARWEHALVAPEYNIEETAELEKRLLAHLDGLVLGGEPVAKALLKPALESGEAPRHSAALWSLLAEPGLLEPTEVTELLQAAPEDSLAALGRALELNEREEVGTALRPLLKNGSAPLQALTLEVLTFRGELTPDMSMELLNHSDEQVVAAALRGLRPLPREMISRELPRLLADGRTRVQEAAIETGLVSGSRAAWEACRKRVEGRGEVGLGTLLLLALGGEERDIERLVARATSTGADGGALFALGFSGQVLAMETCLELMGQQSLAALAGEAFSAMTGLDLTASYVVQQQEEESLPPLEEDLARDLGPKPENALPIPDREAVTDWWSQARKSFNRGGRYLRGAAFSIDGLLGELERGPMRRRHAHALELAVRSRGTCILPTRAFTEQQYAGLARARATQTQLKASLFSRTLGG</sequence>
<organism evidence="1 2">
    <name type="scientific">Archangium minus</name>
    <dbReference type="NCBI Taxonomy" id="83450"/>
    <lineage>
        <taxon>Bacteria</taxon>
        <taxon>Pseudomonadati</taxon>
        <taxon>Myxococcota</taxon>
        <taxon>Myxococcia</taxon>
        <taxon>Myxococcales</taxon>
        <taxon>Cystobacterineae</taxon>
        <taxon>Archangiaceae</taxon>
        <taxon>Archangium</taxon>
    </lineage>
</organism>
<accession>A0ABY9X321</accession>
<dbReference type="InterPro" id="IPR011959">
    <property type="entry name" value="CHP02270"/>
</dbReference>